<name>A0A932GLX5_UNCTE</name>
<dbReference type="SUPFAM" id="SSF46626">
    <property type="entry name" value="Cytochrome c"/>
    <property type="match status" value="2"/>
</dbReference>
<dbReference type="Proteomes" id="UP000741360">
    <property type="component" value="Unassembled WGS sequence"/>
</dbReference>
<protein>
    <submittedName>
        <fullName evidence="8">Cytochrome c</fullName>
    </submittedName>
</protein>
<keyword evidence="5 6" id="KW-0408">Iron</keyword>
<gene>
    <name evidence="8" type="ORF">HYY65_00505</name>
</gene>
<accession>A0A932GLX5</accession>
<dbReference type="Gene3D" id="1.10.760.10">
    <property type="entry name" value="Cytochrome c-like domain"/>
    <property type="match status" value="2"/>
</dbReference>
<dbReference type="PROSITE" id="PS51007">
    <property type="entry name" value="CYTC"/>
    <property type="match status" value="2"/>
</dbReference>
<dbReference type="InterPro" id="IPR054309">
    <property type="entry name" value="NorB_cytochrome_c-like"/>
</dbReference>
<evidence type="ECO:0000313" key="8">
    <source>
        <dbReference type="EMBL" id="MBI3013558.1"/>
    </source>
</evidence>
<evidence type="ECO:0000259" key="7">
    <source>
        <dbReference type="PROSITE" id="PS51007"/>
    </source>
</evidence>
<dbReference type="Pfam" id="PF00034">
    <property type="entry name" value="Cytochrom_C"/>
    <property type="match status" value="1"/>
</dbReference>
<evidence type="ECO:0000256" key="2">
    <source>
        <dbReference type="ARBA" id="ARBA00022617"/>
    </source>
</evidence>
<dbReference type="GO" id="GO:0046872">
    <property type="term" value="F:metal ion binding"/>
    <property type="evidence" value="ECO:0007669"/>
    <property type="project" value="UniProtKB-KW"/>
</dbReference>
<dbReference type="InterPro" id="IPR009056">
    <property type="entry name" value="Cyt_c-like_dom"/>
</dbReference>
<evidence type="ECO:0000256" key="1">
    <source>
        <dbReference type="ARBA" id="ARBA00022448"/>
    </source>
</evidence>
<keyword evidence="2 6" id="KW-0349">Heme</keyword>
<dbReference type="GO" id="GO:0020037">
    <property type="term" value="F:heme binding"/>
    <property type="evidence" value="ECO:0007669"/>
    <property type="project" value="InterPro"/>
</dbReference>
<dbReference type="PANTHER" id="PTHR37823:SF4">
    <property type="entry name" value="MENAQUINOL-CYTOCHROME C REDUCTASE CYTOCHROME B_C SUBUNIT"/>
    <property type="match status" value="1"/>
</dbReference>
<evidence type="ECO:0000256" key="5">
    <source>
        <dbReference type="ARBA" id="ARBA00023004"/>
    </source>
</evidence>
<dbReference type="AlphaFoldDB" id="A0A932GLX5"/>
<organism evidence="8 9">
    <name type="scientific">Tectimicrobiota bacterium</name>
    <dbReference type="NCBI Taxonomy" id="2528274"/>
    <lineage>
        <taxon>Bacteria</taxon>
        <taxon>Pseudomonadati</taxon>
        <taxon>Nitrospinota/Tectimicrobiota group</taxon>
        <taxon>Candidatus Tectimicrobiota</taxon>
    </lineage>
</organism>
<evidence type="ECO:0000256" key="6">
    <source>
        <dbReference type="PROSITE-ProRule" id="PRU00433"/>
    </source>
</evidence>
<dbReference type="PANTHER" id="PTHR37823">
    <property type="entry name" value="CYTOCHROME C-553-LIKE"/>
    <property type="match status" value="1"/>
</dbReference>
<dbReference type="GO" id="GO:0009055">
    <property type="term" value="F:electron transfer activity"/>
    <property type="evidence" value="ECO:0007669"/>
    <property type="project" value="InterPro"/>
</dbReference>
<dbReference type="InterPro" id="IPR036909">
    <property type="entry name" value="Cyt_c-like_dom_sf"/>
</dbReference>
<sequence length="227" mass="25567">MSPKAARAIFYLGTLISLILFLALTVDTHRQVQTLTHADQLSDQVVSGKRVWQKYNCNDCHTILGFGAYYAPDMTKVYWRRGAEGIRAMVKNPELYTTWRKMPNQHVSDKEIDDLIAFFKWTSEIDNNNWPPQDAKLRATERKVVALGVSSGAVLFQEKGCFGCHKLFGTGVTVGPELTHVGGRLDHNTIEKILDNPRSVNPKATMPQIPLSHEQRDQLADFLTGLK</sequence>
<dbReference type="Pfam" id="PF22085">
    <property type="entry name" value="NorB_cytochrome_c-like"/>
    <property type="match status" value="1"/>
</dbReference>
<feature type="domain" description="Cytochrome c" evidence="7">
    <location>
        <begin position="147"/>
        <end position="227"/>
    </location>
</feature>
<comment type="caution">
    <text evidence="8">The sequence shown here is derived from an EMBL/GenBank/DDBJ whole genome shotgun (WGS) entry which is preliminary data.</text>
</comment>
<proteinExistence type="predicted"/>
<keyword evidence="4" id="KW-0249">Electron transport</keyword>
<evidence type="ECO:0000256" key="3">
    <source>
        <dbReference type="ARBA" id="ARBA00022723"/>
    </source>
</evidence>
<evidence type="ECO:0000313" key="9">
    <source>
        <dbReference type="Proteomes" id="UP000741360"/>
    </source>
</evidence>
<evidence type="ECO:0000256" key="4">
    <source>
        <dbReference type="ARBA" id="ARBA00022982"/>
    </source>
</evidence>
<feature type="domain" description="Cytochrome c" evidence="7">
    <location>
        <begin position="43"/>
        <end position="123"/>
    </location>
</feature>
<keyword evidence="1" id="KW-0813">Transport</keyword>
<reference evidence="8" key="1">
    <citation type="submission" date="2020-07" db="EMBL/GenBank/DDBJ databases">
        <title>Huge and variable diversity of episymbiotic CPR bacteria and DPANN archaea in groundwater ecosystems.</title>
        <authorList>
            <person name="He C.Y."/>
            <person name="Keren R."/>
            <person name="Whittaker M."/>
            <person name="Farag I.F."/>
            <person name="Doudna J."/>
            <person name="Cate J.H.D."/>
            <person name="Banfield J.F."/>
        </authorList>
    </citation>
    <scope>NUCLEOTIDE SEQUENCE</scope>
    <source>
        <strain evidence="8">NC_groundwater_717_Ag_S-0.2um_59_8</strain>
    </source>
</reference>
<keyword evidence="3 6" id="KW-0479">Metal-binding</keyword>
<dbReference type="InterPro" id="IPR051811">
    <property type="entry name" value="Cytochrome_c550/c551-like"/>
</dbReference>
<dbReference type="EMBL" id="JACPSX010000007">
    <property type="protein sequence ID" value="MBI3013558.1"/>
    <property type="molecule type" value="Genomic_DNA"/>
</dbReference>